<evidence type="ECO:0000256" key="9">
    <source>
        <dbReference type="ARBA" id="ARBA00023310"/>
    </source>
</evidence>
<comment type="similarity">
    <text evidence="11 12">Belongs to the ATPase B chain family.</text>
</comment>
<keyword evidence="6 11" id="KW-1133">Transmembrane helix</keyword>
<dbReference type="HAMAP" id="MF_01398">
    <property type="entry name" value="ATP_synth_b_bprime"/>
    <property type="match status" value="1"/>
</dbReference>
<evidence type="ECO:0000256" key="2">
    <source>
        <dbReference type="ARBA" id="ARBA00022448"/>
    </source>
</evidence>
<keyword evidence="9 11" id="KW-0066">ATP synthesis</keyword>
<comment type="function">
    <text evidence="11">Component of the F(0) channel, it forms part of the peripheral stalk, linking F(1) to F(0).</text>
</comment>
<evidence type="ECO:0000256" key="6">
    <source>
        <dbReference type="ARBA" id="ARBA00022989"/>
    </source>
</evidence>
<dbReference type="GO" id="GO:0009535">
    <property type="term" value="C:chloroplast thylakoid membrane"/>
    <property type="evidence" value="ECO:0007669"/>
    <property type="project" value="UniProtKB-SubCell"/>
</dbReference>
<dbReference type="GO" id="GO:0046933">
    <property type="term" value="F:proton-transporting ATP synthase activity, rotational mechanism"/>
    <property type="evidence" value="ECO:0007669"/>
    <property type="project" value="UniProtKB-UniRule"/>
</dbReference>
<keyword evidence="13" id="KW-0175">Coiled coil</keyword>
<evidence type="ECO:0000256" key="4">
    <source>
        <dbReference type="ARBA" id="ARBA00022692"/>
    </source>
</evidence>
<evidence type="ECO:0000256" key="7">
    <source>
        <dbReference type="ARBA" id="ARBA00023065"/>
    </source>
</evidence>
<evidence type="ECO:0000256" key="12">
    <source>
        <dbReference type="RuleBase" id="RU003848"/>
    </source>
</evidence>
<name>A0A191T603_9VIRI</name>
<dbReference type="RefSeq" id="YP_009258754.1">
    <property type="nucleotide sequence ID" value="NC_030359.1"/>
</dbReference>
<dbReference type="InterPro" id="IPR002146">
    <property type="entry name" value="ATP_synth_b/b'su_bac/chlpt"/>
</dbReference>
<keyword evidence="11" id="KW-0793">Thylakoid</keyword>
<evidence type="ECO:0000256" key="1">
    <source>
        <dbReference type="ARBA" id="ARBA00004167"/>
    </source>
</evidence>
<comment type="miscellaneous">
    <text evidence="11">In plastids the F-type ATPase is also known as CF(1)CF(0).</text>
</comment>
<evidence type="ECO:0000256" key="8">
    <source>
        <dbReference type="ARBA" id="ARBA00023136"/>
    </source>
</evidence>
<keyword evidence="4 11" id="KW-0812">Transmembrane</keyword>
<evidence type="ECO:0000256" key="3">
    <source>
        <dbReference type="ARBA" id="ARBA00022547"/>
    </source>
</evidence>
<feature type="coiled-coil region" evidence="13">
    <location>
        <begin position="61"/>
        <end position="128"/>
    </location>
</feature>
<dbReference type="PANTHER" id="PTHR34264">
    <property type="entry name" value="ATP SYNTHASE SUBUNIT B, CHLOROPLASTIC"/>
    <property type="match status" value="1"/>
</dbReference>
<feature type="transmembrane region" description="Helical" evidence="11">
    <location>
        <begin position="35"/>
        <end position="53"/>
    </location>
</feature>
<evidence type="ECO:0000256" key="10">
    <source>
        <dbReference type="ARBA" id="ARBA00025198"/>
    </source>
</evidence>
<dbReference type="Pfam" id="PF00430">
    <property type="entry name" value="ATP-synt_B"/>
    <property type="match status" value="1"/>
</dbReference>
<keyword evidence="5 11" id="KW-0375">Hydrogen ion transport</keyword>
<keyword evidence="14" id="KW-0934">Plastid</keyword>
<dbReference type="CDD" id="cd06503">
    <property type="entry name" value="ATP-synt_Fo_b"/>
    <property type="match status" value="1"/>
</dbReference>
<reference evidence="14" key="1">
    <citation type="journal article" date="2016" name="Front. Plant Sci.">
        <title>Comparative Chloroplast Genome Analyses of Streptophyte Green Algae Uncover Major Structural Alterations in the Klebsormidiophyceae, Coleochaetophyceae and Zygnematophyceae.</title>
        <authorList>
            <person name="Lemieux C."/>
            <person name="Otis C."/>
            <person name="Turmel M."/>
        </authorList>
    </citation>
    <scope>NUCLEOTIDE SEQUENCE</scope>
</reference>
<keyword evidence="2 11" id="KW-0813">Transport</keyword>
<accession>A0A191T603</accession>
<dbReference type="GO" id="GO:0045259">
    <property type="term" value="C:proton-transporting ATP synthase complex"/>
    <property type="evidence" value="ECO:0007669"/>
    <property type="project" value="UniProtKB-KW"/>
</dbReference>
<keyword evidence="14" id="KW-0150">Chloroplast</keyword>
<geneLocation type="chloroplast" evidence="14"/>
<sequence>MQENTQNAIYFVYPLVNSHLAGSFGFNTNLLDNNLINLAVVVGVLVYFGKGVLSTLLNNRKEVILTTIRDAEERYQEAIEKLNQARLRLQQAKTKADEIRVNGLFQIEKEKLDLIKAAEEDSKRLEESRNATIRFEEQRVIEQVRQQVSRLALERSYQTLNNLLKSSEDVHGRLIKDYINMFEKMETSL</sequence>
<comment type="function">
    <text evidence="10 11">F(1)F(0) ATP synthase produces ATP from ADP in the presence of a proton or sodium gradient. F-type ATPases consist of two structural domains, F(1) containing the extramembraneous catalytic core and F(0) containing the membrane proton channel, linked together by a central stalk and a peripheral stalk. During catalysis, ATP synthesis in the catalytic domain of F(1) is coupled via a rotary mechanism of the central stalk subunits to proton translocation.</text>
</comment>
<comment type="subunit">
    <text evidence="11">F-type ATPases have 2 components, F(1) - the catalytic core - and F(0) - the membrane proton channel. F(1) has five subunits: alpha(3), beta(3), gamma(1), delta(1), epsilon(1). F(0) has four main subunits: a(1), b(1), b'(1) and c(10-14). The alpha and beta chains form an alternating ring which encloses part of the gamma chain. F(1) is attached to F(0) by a central stalk formed by the gamma and epsilon chains, while a peripheral stalk is formed by the delta, b and b' chains.</text>
</comment>
<evidence type="ECO:0000313" key="14">
    <source>
        <dbReference type="EMBL" id="ANI25823.1"/>
    </source>
</evidence>
<protein>
    <recommendedName>
        <fullName evidence="11">ATP synthase subunit b, chloroplastic</fullName>
    </recommendedName>
    <alternativeName>
        <fullName evidence="11">ATP synthase F(0) sector subunit b</fullName>
    </alternativeName>
    <alternativeName>
        <fullName evidence="11">ATPase subunit I</fullName>
    </alternativeName>
</protein>
<gene>
    <name evidence="11 14" type="primary">atpF</name>
</gene>
<dbReference type="EMBL" id="KU646495">
    <property type="protein sequence ID" value="ANI25823.1"/>
    <property type="molecule type" value="Genomic_DNA"/>
</dbReference>
<organism evidence="14">
    <name type="scientific">Cylindrocystis brebissonii</name>
    <dbReference type="NCBI Taxonomy" id="102167"/>
    <lineage>
        <taxon>Eukaryota</taxon>
        <taxon>Viridiplantae</taxon>
        <taxon>Streptophyta</taxon>
        <taxon>Zygnematophyceae</taxon>
        <taxon>Zygnematophycidae</taxon>
        <taxon>Zygnematales</taxon>
        <taxon>Mesotaeniaceae</taxon>
        <taxon>Cylindrocystis</taxon>
    </lineage>
</organism>
<dbReference type="NCBIfam" id="NF005606">
    <property type="entry name" value="PRK07352.1"/>
    <property type="match status" value="1"/>
</dbReference>
<keyword evidence="8 11" id="KW-0472">Membrane</keyword>
<keyword evidence="3 11" id="KW-0138">CF(0)</keyword>
<dbReference type="GeneID" id="27985187"/>
<proteinExistence type="inferred from homology"/>
<dbReference type="PANTHER" id="PTHR34264:SF3">
    <property type="entry name" value="ATP SYNTHASE SUBUNIT B, CHLOROPLASTIC"/>
    <property type="match status" value="1"/>
</dbReference>
<evidence type="ECO:0000256" key="5">
    <source>
        <dbReference type="ARBA" id="ARBA00022781"/>
    </source>
</evidence>
<comment type="subcellular location">
    <subcellularLocation>
        <location evidence="1">Membrane</location>
        <topology evidence="1">Single-pass membrane protein</topology>
    </subcellularLocation>
    <subcellularLocation>
        <location evidence="11">Plastid</location>
        <location evidence="11">Chloroplast thylakoid membrane</location>
        <topology evidence="11">Single-pass membrane protein</topology>
    </subcellularLocation>
</comment>
<keyword evidence="7 11" id="KW-0406">Ion transport</keyword>
<dbReference type="AlphaFoldDB" id="A0A191T603"/>
<evidence type="ECO:0000256" key="13">
    <source>
        <dbReference type="SAM" id="Coils"/>
    </source>
</evidence>
<evidence type="ECO:0000256" key="11">
    <source>
        <dbReference type="HAMAP-Rule" id="MF_01398"/>
    </source>
</evidence>